<feature type="domain" description="Riboflavin kinase" evidence="16">
    <location>
        <begin position="184"/>
        <end position="307"/>
    </location>
</feature>
<keyword evidence="10 15" id="KW-0274">FAD</keyword>
<dbReference type="Gene3D" id="3.40.50.620">
    <property type="entry name" value="HUPs"/>
    <property type="match status" value="1"/>
</dbReference>
<evidence type="ECO:0000256" key="4">
    <source>
        <dbReference type="ARBA" id="ARBA00022630"/>
    </source>
</evidence>
<dbReference type="OrthoDB" id="9803667at2"/>
<evidence type="ECO:0000256" key="1">
    <source>
        <dbReference type="ARBA" id="ARBA00002121"/>
    </source>
</evidence>
<keyword evidence="7 15" id="KW-0548">Nucleotidyltransferase</keyword>
<keyword evidence="9 15" id="KW-0418">Kinase</keyword>
<keyword evidence="12" id="KW-0511">Multifunctional enzyme</keyword>
<proteinExistence type="inferred from homology"/>
<accession>A0A5C5ZE12</accession>
<dbReference type="PIRSF" id="PIRSF004491">
    <property type="entry name" value="FAD_Synth"/>
    <property type="match status" value="1"/>
</dbReference>
<dbReference type="GO" id="GO:0006747">
    <property type="term" value="P:FAD biosynthetic process"/>
    <property type="evidence" value="ECO:0007669"/>
    <property type="project" value="UniProtKB-UniRule"/>
</dbReference>
<evidence type="ECO:0000313" key="17">
    <source>
        <dbReference type="EMBL" id="TWT85659.1"/>
    </source>
</evidence>
<dbReference type="RefSeq" id="WP_146583909.1">
    <property type="nucleotide sequence ID" value="NZ_SJPO01000001.1"/>
</dbReference>
<dbReference type="GO" id="GO:0009231">
    <property type="term" value="P:riboflavin biosynthetic process"/>
    <property type="evidence" value="ECO:0007669"/>
    <property type="project" value="InterPro"/>
</dbReference>
<dbReference type="InterPro" id="IPR015865">
    <property type="entry name" value="Riboflavin_kinase_bac/euk"/>
</dbReference>
<dbReference type="NCBIfam" id="NF004162">
    <property type="entry name" value="PRK05627.1-5"/>
    <property type="match status" value="1"/>
</dbReference>
<dbReference type="Pfam" id="PF01687">
    <property type="entry name" value="Flavokinase"/>
    <property type="match status" value="1"/>
</dbReference>
<evidence type="ECO:0000256" key="11">
    <source>
        <dbReference type="ARBA" id="ARBA00022840"/>
    </source>
</evidence>
<dbReference type="SMART" id="SM00904">
    <property type="entry name" value="Flavokinase"/>
    <property type="match status" value="1"/>
</dbReference>
<dbReference type="NCBIfam" id="NF004160">
    <property type="entry name" value="PRK05627.1-3"/>
    <property type="match status" value="1"/>
</dbReference>
<sequence>MEVIRHLDDLPDQARGGAVSIGNFDGVHRGHAALIARLVASAKQVGGPAVVFTFDPHPVRILRPQHCPPPLTWTHRKAELLSRLGVDYVVAYPTDEALLRLSAREFFDRVVVESLGARAMVEGPNFNFGHNREGDAQALRSLTADAGVALEIAEPVEIDGQMVSSSRIRRLIQEEGAVGQARQLLTAPYRLRGIVTHGAGRGAKLGFPTANVEGIDTLMPAHGVYCGLANIGRERLPAAINLGPNPTFQDMSAKVEVHVIDYDKTLYGRPLEVDFIDRLRDVRSFNSPEELIEQVRRDVLEADETARCFLLGDC</sequence>
<evidence type="ECO:0000256" key="6">
    <source>
        <dbReference type="ARBA" id="ARBA00022679"/>
    </source>
</evidence>
<dbReference type="InterPro" id="IPR015864">
    <property type="entry name" value="FAD_synthase"/>
</dbReference>
<evidence type="ECO:0000256" key="10">
    <source>
        <dbReference type="ARBA" id="ARBA00022827"/>
    </source>
</evidence>
<dbReference type="PANTHER" id="PTHR22749:SF6">
    <property type="entry name" value="RIBOFLAVIN KINASE"/>
    <property type="match status" value="1"/>
</dbReference>
<organism evidence="17 18">
    <name type="scientific">Posidoniimonas polymericola</name>
    <dbReference type="NCBI Taxonomy" id="2528002"/>
    <lineage>
        <taxon>Bacteria</taxon>
        <taxon>Pseudomonadati</taxon>
        <taxon>Planctomycetota</taxon>
        <taxon>Planctomycetia</taxon>
        <taxon>Pirellulales</taxon>
        <taxon>Lacipirellulaceae</taxon>
        <taxon>Posidoniimonas</taxon>
    </lineage>
</organism>
<dbReference type="UniPathway" id="UPA00277">
    <property type="reaction ID" value="UER00407"/>
</dbReference>
<evidence type="ECO:0000256" key="9">
    <source>
        <dbReference type="ARBA" id="ARBA00022777"/>
    </source>
</evidence>
<keyword evidence="11 15" id="KW-0067">ATP-binding</keyword>
<keyword evidence="4 15" id="KW-0285">Flavoprotein</keyword>
<evidence type="ECO:0000256" key="14">
    <source>
        <dbReference type="ARBA" id="ARBA00049494"/>
    </source>
</evidence>
<name>A0A5C5ZE12_9BACT</name>
<dbReference type="SUPFAM" id="SSF82114">
    <property type="entry name" value="Riboflavin kinase-like"/>
    <property type="match status" value="1"/>
</dbReference>
<protein>
    <recommendedName>
        <fullName evidence="15">Riboflavin biosynthesis protein</fullName>
    </recommendedName>
    <domain>
        <recommendedName>
            <fullName evidence="15">Riboflavin kinase</fullName>
            <ecNumber evidence="15">2.7.1.26</ecNumber>
        </recommendedName>
        <alternativeName>
            <fullName evidence="15">Flavokinase</fullName>
        </alternativeName>
    </domain>
    <domain>
        <recommendedName>
            <fullName evidence="15">FMN adenylyltransferase</fullName>
            <ecNumber evidence="15">2.7.7.2</ecNumber>
        </recommendedName>
        <alternativeName>
            <fullName evidence="15">FAD pyrophosphorylase</fullName>
        </alternativeName>
        <alternativeName>
            <fullName evidence="15">FAD synthase</fullName>
        </alternativeName>
    </domain>
</protein>
<comment type="catalytic activity">
    <reaction evidence="14 15">
        <text>FMN + ATP + H(+) = FAD + diphosphate</text>
        <dbReference type="Rhea" id="RHEA:17237"/>
        <dbReference type="ChEBI" id="CHEBI:15378"/>
        <dbReference type="ChEBI" id="CHEBI:30616"/>
        <dbReference type="ChEBI" id="CHEBI:33019"/>
        <dbReference type="ChEBI" id="CHEBI:57692"/>
        <dbReference type="ChEBI" id="CHEBI:58210"/>
        <dbReference type="EC" id="2.7.7.2"/>
    </reaction>
</comment>
<dbReference type="InterPro" id="IPR023465">
    <property type="entry name" value="Riboflavin_kinase_dom_sf"/>
</dbReference>
<dbReference type="EC" id="2.7.7.2" evidence="15"/>
<dbReference type="InterPro" id="IPR014729">
    <property type="entry name" value="Rossmann-like_a/b/a_fold"/>
</dbReference>
<evidence type="ECO:0000256" key="5">
    <source>
        <dbReference type="ARBA" id="ARBA00022643"/>
    </source>
</evidence>
<gene>
    <name evidence="17" type="primary">ribF</name>
    <name evidence="17" type="ORF">Pla123a_04660</name>
</gene>
<dbReference type="Proteomes" id="UP000318478">
    <property type="component" value="Unassembled WGS sequence"/>
</dbReference>
<comment type="pathway">
    <text evidence="2 15">Cofactor biosynthesis; FAD biosynthesis; FAD from FMN: step 1/1.</text>
</comment>
<dbReference type="Pfam" id="PF06574">
    <property type="entry name" value="FAD_syn"/>
    <property type="match status" value="1"/>
</dbReference>
<comment type="function">
    <text evidence="1">Catalyzes the phosphorylation of riboflavin to FMN followed by the adenylation of FMN to FAD.</text>
</comment>
<dbReference type="PANTHER" id="PTHR22749">
    <property type="entry name" value="RIBOFLAVIN KINASE/FMN ADENYLYLTRANSFERASE"/>
    <property type="match status" value="1"/>
</dbReference>
<dbReference type="UniPathway" id="UPA00276">
    <property type="reaction ID" value="UER00406"/>
</dbReference>
<evidence type="ECO:0000256" key="8">
    <source>
        <dbReference type="ARBA" id="ARBA00022741"/>
    </source>
</evidence>
<comment type="pathway">
    <text evidence="3 15">Cofactor biosynthesis; FMN biosynthesis; FMN from riboflavin (ATP route): step 1/1.</text>
</comment>
<dbReference type="EMBL" id="SJPO01000001">
    <property type="protein sequence ID" value="TWT85659.1"/>
    <property type="molecule type" value="Genomic_DNA"/>
</dbReference>
<dbReference type="GO" id="GO:0009398">
    <property type="term" value="P:FMN biosynthetic process"/>
    <property type="evidence" value="ECO:0007669"/>
    <property type="project" value="UniProtKB-UniRule"/>
</dbReference>
<keyword evidence="5 15" id="KW-0288">FMN</keyword>
<dbReference type="EC" id="2.7.1.26" evidence="15"/>
<dbReference type="SUPFAM" id="SSF52374">
    <property type="entry name" value="Nucleotidylyl transferase"/>
    <property type="match status" value="1"/>
</dbReference>
<evidence type="ECO:0000256" key="3">
    <source>
        <dbReference type="ARBA" id="ARBA00005201"/>
    </source>
</evidence>
<dbReference type="NCBIfam" id="TIGR00083">
    <property type="entry name" value="ribF"/>
    <property type="match status" value="1"/>
</dbReference>
<evidence type="ECO:0000256" key="7">
    <source>
        <dbReference type="ARBA" id="ARBA00022695"/>
    </source>
</evidence>
<dbReference type="Gene3D" id="2.40.30.30">
    <property type="entry name" value="Riboflavin kinase-like"/>
    <property type="match status" value="1"/>
</dbReference>
<comment type="caution">
    <text evidence="17">The sequence shown here is derived from an EMBL/GenBank/DDBJ whole genome shotgun (WGS) entry which is preliminary data.</text>
</comment>
<evidence type="ECO:0000313" key="18">
    <source>
        <dbReference type="Proteomes" id="UP000318478"/>
    </source>
</evidence>
<dbReference type="GO" id="GO:0008531">
    <property type="term" value="F:riboflavin kinase activity"/>
    <property type="evidence" value="ECO:0007669"/>
    <property type="project" value="UniProtKB-UniRule"/>
</dbReference>
<comment type="catalytic activity">
    <reaction evidence="13 15">
        <text>riboflavin + ATP = FMN + ADP + H(+)</text>
        <dbReference type="Rhea" id="RHEA:14357"/>
        <dbReference type="ChEBI" id="CHEBI:15378"/>
        <dbReference type="ChEBI" id="CHEBI:30616"/>
        <dbReference type="ChEBI" id="CHEBI:57986"/>
        <dbReference type="ChEBI" id="CHEBI:58210"/>
        <dbReference type="ChEBI" id="CHEBI:456216"/>
        <dbReference type="EC" id="2.7.1.26"/>
    </reaction>
</comment>
<reference evidence="17 18" key="1">
    <citation type="submission" date="2019-02" db="EMBL/GenBank/DDBJ databases">
        <title>Deep-cultivation of Planctomycetes and their phenomic and genomic characterization uncovers novel biology.</title>
        <authorList>
            <person name="Wiegand S."/>
            <person name="Jogler M."/>
            <person name="Boedeker C."/>
            <person name="Pinto D."/>
            <person name="Vollmers J."/>
            <person name="Rivas-Marin E."/>
            <person name="Kohn T."/>
            <person name="Peeters S.H."/>
            <person name="Heuer A."/>
            <person name="Rast P."/>
            <person name="Oberbeckmann S."/>
            <person name="Bunk B."/>
            <person name="Jeske O."/>
            <person name="Meyerdierks A."/>
            <person name="Storesund J.E."/>
            <person name="Kallscheuer N."/>
            <person name="Luecker S."/>
            <person name="Lage O.M."/>
            <person name="Pohl T."/>
            <person name="Merkel B.J."/>
            <person name="Hornburger P."/>
            <person name="Mueller R.-W."/>
            <person name="Bruemmer F."/>
            <person name="Labrenz M."/>
            <person name="Spormann A.M."/>
            <person name="Op Den Camp H."/>
            <person name="Overmann J."/>
            <person name="Amann R."/>
            <person name="Jetten M.S.M."/>
            <person name="Mascher T."/>
            <person name="Medema M.H."/>
            <person name="Devos D.P."/>
            <person name="Kaster A.-K."/>
            <person name="Ovreas L."/>
            <person name="Rohde M."/>
            <person name="Galperin M.Y."/>
            <person name="Jogler C."/>
        </authorList>
    </citation>
    <scope>NUCLEOTIDE SEQUENCE [LARGE SCALE GENOMIC DNA]</scope>
    <source>
        <strain evidence="17 18">Pla123a</strain>
    </source>
</reference>
<dbReference type="InterPro" id="IPR023468">
    <property type="entry name" value="Riboflavin_kinase"/>
</dbReference>
<keyword evidence="6 15" id="KW-0808">Transferase</keyword>
<evidence type="ECO:0000259" key="16">
    <source>
        <dbReference type="SMART" id="SM00904"/>
    </source>
</evidence>
<dbReference type="CDD" id="cd02064">
    <property type="entry name" value="FAD_synthetase_N"/>
    <property type="match status" value="1"/>
</dbReference>
<evidence type="ECO:0000256" key="13">
    <source>
        <dbReference type="ARBA" id="ARBA00047880"/>
    </source>
</evidence>
<dbReference type="AlphaFoldDB" id="A0A5C5ZE12"/>
<evidence type="ECO:0000256" key="15">
    <source>
        <dbReference type="PIRNR" id="PIRNR004491"/>
    </source>
</evidence>
<dbReference type="InterPro" id="IPR002606">
    <property type="entry name" value="Riboflavin_kinase_bac"/>
</dbReference>
<keyword evidence="8 15" id="KW-0547">Nucleotide-binding</keyword>
<comment type="similarity">
    <text evidence="15">Belongs to the ribF family.</text>
</comment>
<evidence type="ECO:0000256" key="12">
    <source>
        <dbReference type="ARBA" id="ARBA00023268"/>
    </source>
</evidence>
<keyword evidence="18" id="KW-1185">Reference proteome</keyword>
<evidence type="ECO:0000256" key="2">
    <source>
        <dbReference type="ARBA" id="ARBA00004726"/>
    </source>
</evidence>
<dbReference type="GO" id="GO:0005524">
    <property type="term" value="F:ATP binding"/>
    <property type="evidence" value="ECO:0007669"/>
    <property type="project" value="UniProtKB-UniRule"/>
</dbReference>
<dbReference type="FunFam" id="3.40.50.620:FF:000021">
    <property type="entry name" value="Riboflavin biosynthesis protein"/>
    <property type="match status" value="1"/>
</dbReference>
<dbReference type="GO" id="GO:0003919">
    <property type="term" value="F:FMN adenylyltransferase activity"/>
    <property type="evidence" value="ECO:0007669"/>
    <property type="project" value="UniProtKB-UniRule"/>
</dbReference>